<sequence length="157" mass="17096">SFGYISYLVPLYLYHMGFSIVEVGIYAFVSTIASSILLLLSGFLGDLYSKRNTLILVSVLPALAFLAFLLTRNFYIIFATALFGLSFSAIGGGAGGGPVAPVMNALVADNVDRQKRTRTYSNLMIISIVGAILGRVRSLASPKKQYHHITWYCSCLL</sequence>
<organism evidence="3">
    <name type="scientific">mine drainage metagenome</name>
    <dbReference type="NCBI Taxonomy" id="410659"/>
    <lineage>
        <taxon>unclassified sequences</taxon>
        <taxon>metagenomes</taxon>
        <taxon>ecological metagenomes</taxon>
    </lineage>
</organism>
<keyword evidence="1" id="KW-1133">Transmembrane helix</keyword>
<dbReference type="Gene3D" id="1.20.1250.20">
    <property type="entry name" value="MFS general substrate transporter like domains"/>
    <property type="match status" value="1"/>
</dbReference>
<keyword evidence="1" id="KW-0472">Membrane</keyword>
<feature type="domain" description="Major facilitator superfamily (MFS) profile" evidence="2">
    <location>
        <begin position="1"/>
        <end position="157"/>
    </location>
</feature>
<feature type="transmembrane region" description="Helical" evidence="1">
    <location>
        <begin position="119"/>
        <end position="136"/>
    </location>
</feature>
<reference evidence="3" key="2">
    <citation type="journal article" date="2014" name="ISME J.">
        <title>Microbial stratification in low pH oxic and suboxic macroscopic growths along an acid mine drainage.</title>
        <authorList>
            <person name="Mendez-Garcia C."/>
            <person name="Mesa V."/>
            <person name="Sprenger R.R."/>
            <person name="Richter M."/>
            <person name="Diez M.S."/>
            <person name="Solano J."/>
            <person name="Bargiela R."/>
            <person name="Golyshina O.V."/>
            <person name="Manteca A."/>
            <person name="Ramos J.L."/>
            <person name="Gallego J.R."/>
            <person name="Llorente I."/>
            <person name="Martins Dos Santos V.A."/>
            <person name="Jensen O.N."/>
            <person name="Pelaez A.I."/>
            <person name="Sanchez J."/>
            <person name="Ferrer M."/>
        </authorList>
    </citation>
    <scope>NUCLEOTIDE SEQUENCE</scope>
</reference>
<dbReference type="EMBL" id="AUZZ01000875">
    <property type="protein sequence ID" value="EQD66454.1"/>
    <property type="molecule type" value="Genomic_DNA"/>
</dbReference>
<dbReference type="InterPro" id="IPR020846">
    <property type="entry name" value="MFS_dom"/>
</dbReference>
<dbReference type="PANTHER" id="PTHR23520">
    <property type="entry name" value="TRANSPORTER, PUTATIVE (AFU_ORTHOLOGUE AFUA_3G04000)-RELATED"/>
    <property type="match status" value="1"/>
</dbReference>
<feature type="non-terminal residue" evidence="3">
    <location>
        <position position="157"/>
    </location>
</feature>
<dbReference type="PROSITE" id="PS50850">
    <property type="entry name" value="MFS"/>
    <property type="match status" value="1"/>
</dbReference>
<protein>
    <submittedName>
        <fullName evidence="3">Major facilitator superfamily MFS_1</fullName>
    </submittedName>
</protein>
<accession>T1CIN0</accession>
<feature type="transmembrane region" description="Helical" evidence="1">
    <location>
        <begin position="52"/>
        <end position="70"/>
    </location>
</feature>
<dbReference type="AlphaFoldDB" id="T1CIN0"/>
<feature type="transmembrane region" description="Helical" evidence="1">
    <location>
        <begin position="12"/>
        <end position="40"/>
    </location>
</feature>
<evidence type="ECO:0000259" key="2">
    <source>
        <dbReference type="PROSITE" id="PS50850"/>
    </source>
</evidence>
<reference evidence="3" key="1">
    <citation type="submission" date="2013-08" db="EMBL/GenBank/DDBJ databases">
        <authorList>
            <person name="Mendez C."/>
            <person name="Richter M."/>
            <person name="Ferrer M."/>
            <person name="Sanchez J."/>
        </authorList>
    </citation>
    <scope>NUCLEOTIDE SEQUENCE</scope>
</reference>
<evidence type="ECO:0000313" key="3">
    <source>
        <dbReference type="EMBL" id="EQD66454.1"/>
    </source>
</evidence>
<dbReference type="GO" id="GO:0022857">
    <property type="term" value="F:transmembrane transporter activity"/>
    <property type="evidence" value="ECO:0007669"/>
    <property type="project" value="InterPro"/>
</dbReference>
<gene>
    <name evidence="3" type="ORF">B2A_01160</name>
</gene>
<proteinExistence type="predicted"/>
<dbReference type="SUPFAM" id="SSF103473">
    <property type="entry name" value="MFS general substrate transporter"/>
    <property type="match status" value="1"/>
</dbReference>
<dbReference type="InterPro" id="IPR036259">
    <property type="entry name" value="MFS_trans_sf"/>
</dbReference>
<keyword evidence="1" id="KW-0812">Transmembrane</keyword>
<feature type="transmembrane region" description="Helical" evidence="1">
    <location>
        <begin position="76"/>
        <end position="107"/>
    </location>
</feature>
<evidence type="ECO:0000256" key="1">
    <source>
        <dbReference type="SAM" id="Phobius"/>
    </source>
</evidence>
<dbReference type="InterPro" id="IPR011701">
    <property type="entry name" value="MFS"/>
</dbReference>
<comment type="caution">
    <text evidence="3">The sequence shown here is derived from an EMBL/GenBank/DDBJ whole genome shotgun (WGS) entry which is preliminary data.</text>
</comment>
<feature type="non-terminal residue" evidence="3">
    <location>
        <position position="1"/>
    </location>
</feature>
<name>T1CIN0_9ZZZZ</name>
<dbReference type="PANTHER" id="PTHR23520:SF5">
    <property type="entry name" value="TRANSPORTER, PUTATIVE (AFU_ORTHOLOGUE AFUA_3G04000)-RELATED"/>
    <property type="match status" value="1"/>
</dbReference>
<dbReference type="Pfam" id="PF07690">
    <property type="entry name" value="MFS_1"/>
    <property type="match status" value="1"/>
</dbReference>